<feature type="non-terminal residue" evidence="1">
    <location>
        <position position="1"/>
    </location>
</feature>
<reference evidence="1 2" key="1">
    <citation type="journal article" date="2011" name="PLoS Pathog.">
        <title>Dynamic evolution of pathogenicity revealed by sequencing and comparative genomics of 19 Pseudomonas syringae isolates.</title>
        <authorList>
            <person name="Baltrus D.A."/>
            <person name="Nishimura M.T."/>
            <person name="Romanchuk A."/>
            <person name="Chang J.H."/>
            <person name="Mukhtar M.S."/>
            <person name="Cherkis K."/>
            <person name="Roach J."/>
            <person name="Grant S.R."/>
            <person name="Jones C.D."/>
            <person name="Dangl J.L."/>
        </authorList>
    </citation>
    <scope>NUCLEOTIDE SEQUENCE [LARGE SCALE GENOMIC DNA]</scope>
    <source>
        <strain evidence="2">race 4</strain>
    </source>
</reference>
<dbReference type="InterPro" id="IPR036641">
    <property type="entry name" value="HPT_dom_sf"/>
</dbReference>
<dbReference type="GO" id="GO:0000160">
    <property type="term" value="P:phosphorelay signal transduction system"/>
    <property type="evidence" value="ECO:0007669"/>
    <property type="project" value="InterPro"/>
</dbReference>
<dbReference type="SUPFAM" id="SSF47226">
    <property type="entry name" value="Histidine-containing phosphotransfer domain, HPT domain"/>
    <property type="match status" value="1"/>
</dbReference>
<dbReference type="Gene3D" id="1.20.120.160">
    <property type="entry name" value="HPT domain"/>
    <property type="match status" value="1"/>
</dbReference>
<gene>
    <name evidence="1" type="ORF">Pgy4_39093</name>
</gene>
<dbReference type="AlphaFoldDB" id="F3CI95"/>
<sequence length="44" mass="4766">EAEHAETAGPDDEIVEIFLEEAVDILDSAGQALQRWLADPENSA</sequence>
<keyword evidence="1" id="KW-0808">Transferase</keyword>
<keyword evidence="1" id="KW-0418">Kinase</keyword>
<evidence type="ECO:0000313" key="1">
    <source>
        <dbReference type="EMBL" id="EGH18987.1"/>
    </source>
</evidence>
<comment type="caution">
    <text evidence="1">The sequence shown here is derived from an EMBL/GenBank/DDBJ whole genome shotgun (WGS) entry which is preliminary data.</text>
</comment>
<accession>F3CI95</accession>
<protein>
    <submittedName>
        <fullName evidence="1">Sensor histidine kinase/response regulator</fullName>
    </submittedName>
</protein>
<feature type="non-terminal residue" evidence="1">
    <location>
        <position position="44"/>
    </location>
</feature>
<evidence type="ECO:0000313" key="2">
    <source>
        <dbReference type="Proteomes" id="UP000005466"/>
    </source>
</evidence>
<dbReference type="Proteomes" id="UP000005466">
    <property type="component" value="Unassembled WGS sequence"/>
</dbReference>
<dbReference type="GO" id="GO:0016301">
    <property type="term" value="F:kinase activity"/>
    <property type="evidence" value="ECO:0007669"/>
    <property type="project" value="UniProtKB-KW"/>
</dbReference>
<dbReference type="EMBL" id="ADWY01003436">
    <property type="protein sequence ID" value="EGH18987.1"/>
    <property type="molecule type" value="Genomic_DNA"/>
</dbReference>
<proteinExistence type="predicted"/>
<organism evidence="1 2">
    <name type="scientific">Pseudomonas savastanoi pv. glycinea str. race 4</name>
    <dbReference type="NCBI Taxonomy" id="875330"/>
    <lineage>
        <taxon>Bacteria</taxon>
        <taxon>Pseudomonadati</taxon>
        <taxon>Pseudomonadota</taxon>
        <taxon>Gammaproteobacteria</taxon>
        <taxon>Pseudomonadales</taxon>
        <taxon>Pseudomonadaceae</taxon>
        <taxon>Pseudomonas</taxon>
    </lineage>
</organism>
<name>F3CI95_PSESG</name>